<dbReference type="InterPro" id="IPR003617">
    <property type="entry name" value="TFIIS/CRSP70_N_sub"/>
</dbReference>
<dbReference type="PANTHER" id="PTHR47210:SF1">
    <property type="entry name" value="MEDIATOR OF RNA POLYMERASE II TRANSCRIPTION SUBUNIT 26C-RELATED"/>
    <property type="match status" value="1"/>
</dbReference>
<dbReference type="Pfam" id="PF08711">
    <property type="entry name" value="Med26"/>
    <property type="match status" value="1"/>
</dbReference>
<dbReference type="InterPro" id="IPR044790">
    <property type="entry name" value="MD26C-like"/>
</dbReference>
<evidence type="ECO:0000256" key="3">
    <source>
        <dbReference type="PROSITE-ProRule" id="PRU00649"/>
    </source>
</evidence>
<name>A0A6P6AJ07_DURZI</name>
<evidence type="ECO:0000313" key="6">
    <source>
        <dbReference type="Proteomes" id="UP000515121"/>
    </source>
</evidence>
<feature type="compositionally biased region" description="Basic and acidic residues" evidence="4">
    <location>
        <begin position="74"/>
        <end position="83"/>
    </location>
</feature>
<keyword evidence="6" id="KW-1185">Reference proteome</keyword>
<dbReference type="Proteomes" id="UP000515121">
    <property type="component" value="Unplaced"/>
</dbReference>
<evidence type="ECO:0000256" key="4">
    <source>
        <dbReference type="SAM" id="MobiDB-lite"/>
    </source>
</evidence>
<evidence type="ECO:0000256" key="2">
    <source>
        <dbReference type="ARBA" id="ARBA00023242"/>
    </source>
</evidence>
<dbReference type="SMART" id="SM00509">
    <property type="entry name" value="TFS2N"/>
    <property type="match status" value="1"/>
</dbReference>
<dbReference type="SUPFAM" id="SSF47676">
    <property type="entry name" value="Conserved domain common to transcription factors TFIIS, elongin A, CRSP70"/>
    <property type="match status" value="1"/>
</dbReference>
<organism evidence="6 7">
    <name type="scientific">Durio zibethinus</name>
    <name type="common">Durian</name>
    <dbReference type="NCBI Taxonomy" id="66656"/>
    <lineage>
        <taxon>Eukaryota</taxon>
        <taxon>Viridiplantae</taxon>
        <taxon>Streptophyta</taxon>
        <taxon>Embryophyta</taxon>
        <taxon>Tracheophyta</taxon>
        <taxon>Spermatophyta</taxon>
        <taxon>Magnoliopsida</taxon>
        <taxon>eudicotyledons</taxon>
        <taxon>Gunneridae</taxon>
        <taxon>Pentapetalae</taxon>
        <taxon>rosids</taxon>
        <taxon>malvids</taxon>
        <taxon>Malvales</taxon>
        <taxon>Malvaceae</taxon>
        <taxon>Helicteroideae</taxon>
        <taxon>Durio</taxon>
    </lineage>
</organism>
<evidence type="ECO:0000256" key="1">
    <source>
        <dbReference type="ARBA" id="ARBA00004123"/>
    </source>
</evidence>
<evidence type="ECO:0000313" key="7">
    <source>
        <dbReference type="RefSeq" id="XP_022764801.1"/>
    </source>
</evidence>
<reference evidence="7" key="1">
    <citation type="submission" date="2025-08" db="UniProtKB">
        <authorList>
            <consortium name="RefSeq"/>
        </authorList>
    </citation>
    <scope>IDENTIFICATION</scope>
    <source>
        <tissue evidence="7">Fruit stalk</tissue>
    </source>
</reference>
<sequence>MDLDDFRSVLEAAGVDVWTFIDTAILVASLDYGQELKKRRDGIVERLYATSMVSRCKSCDFGERSNGYQVNKEGSLHEGKGGEGGKGSPFTPQSDNEDDDLDPYGGLFDDEQKRVLEIKERLEVPDQSEDSLVELLQSLADMDITFQALKETDIGRHVNKLRKHSSNDVRRLVKQLVRNWKEIVDEWVRVNQPGELESAALMADGDSPQQKLPQNGRQQMGVLVQTRIIQNLKGSQSQSLLPEKILHLDQLSQLLHKMCRDRENKRKAILTLKSWLLQGKGFKKIIKKLKMPKSKERYK</sequence>
<keyword evidence="2 3" id="KW-0539">Nucleus</keyword>
<comment type="subcellular location">
    <subcellularLocation>
        <location evidence="1 3">Nucleus</location>
    </subcellularLocation>
</comment>
<dbReference type="GeneID" id="111309998"/>
<dbReference type="Gene3D" id="1.20.930.10">
    <property type="entry name" value="Conserved domain common to transcription factors TFIIS, elongin A, CRSP70"/>
    <property type="match status" value="1"/>
</dbReference>
<gene>
    <name evidence="7" type="primary">LOC111309998</name>
</gene>
<feature type="domain" description="TFIIS N-terminal" evidence="5">
    <location>
        <begin position="113"/>
        <end position="187"/>
    </location>
</feature>
<dbReference type="InterPro" id="IPR035441">
    <property type="entry name" value="TFIIS/LEDGF_dom_sf"/>
</dbReference>
<dbReference type="PROSITE" id="PS51319">
    <property type="entry name" value="TFIIS_N"/>
    <property type="match status" value="1"/>
</dbReference>
<proteinExistence type="predicted"/>
<dbReference type="InterPro" id="IPR017923">
    <property type="entry name" value="TFIIS_N"/>
</dbReference>
<dbReference type="GO" id="GO:0005634">
    <property type="term" value="C:nucleus"/>
    <property type="evidence" value="ECO:0007669"/>
    <property type="project" value="UniProtKB-SubCell"/>
</dbReference>
<evidence type="ECO:0000259" key="5">
    <source>
        <dbReference type="PROSITE" id="PS51319"/>
    </source>
</evidence>
<feature type="region of interest" description="Disordered" evidence="4">
    <location>
        <begin position="68"/>
        <end position="104"/>
    </location>
</feature>
<dbReference type="AlphaFoldDB" id="A0A6P6AJ07"/>
<accession>A0A6P6AJ07</accession>
<protein>
    <submittedName>
        <fullName evidence="7">Probable mediator of RNA polymerase II transcription subunit 26c isoform X7</fullName>
    </submittedName>
</protein>
<dbReference type="RefSeq" id="XP_022764801.1">
    <property type="nucleotide sequence ID" value="XM_022909066.1"/>
</dbReference>
<dbReference type="PANTHER" id="PTHR47210">
    <property type="entry name" value="MEDIATOR OF RNA POLYMERASE II TRANSCRIPTION SUBUNIT 26C-RELATED"/>
    <property type="match status" value="1"/>
</dbReference>
<dbReference type="CDD" id="cd00183">
    <property type="entry name" value="TFIIS_I"/>
    <property type="match status" value="1"/>
</dbReference>